<keyword evidence="2" id="KW-1185">Reference proteome</keyword>
<comment type="caution">
    <text evidence="1">The sequence shown here is derived from an EMBL/GenBank/DDBJ whole genome shotgun (WGS) entry which is preliminary data.</text>
</comment>
<dbReference type="EMBL" id="BAABHD010000003">
    <property type="protein sequence ID" value="GAA4446940.1"/>
    <property type="molecule type" value="Genomic_DNA"/>
</dbReference>
<evidence type="ECO:0000313" key="1">
    <source>
        <dbReference type="EMBL" id="GAA4446940.1"/>
    </source>
</evidence>
<dbReference type="Proteomes" id="UP001501175">
    <property type="component" value="Unassembled WGS sequence"/>
</dbReference>
<sequence>MLKDKEERLIMSKLASICVNDRIEKLVRQNSPVKPLAPEFNGASGLTGLNFVVG</sequence>
<evidence type="ECO:0000313" key="2">
    <source>
        <dbReference type="Proteomes" id="UP001501175"/>
    </source>
</evidence>
<protein>
    <submittedName>
        <fullName evidence="1">Uncharacterized protein</fullName>
    </submittedName>
</protein>
<reference evidence="2" key="1">
    <citation type="journal article" date="2019" name="Int. J. Syst. Evol. Microbiol.">
        <title>The Global Catalogue of Microorganisms (GCM) 10K type strain sequencing project: providing services to taxonomists for standard genome sequencing and annotation.</title>
        <authorList>
            <consortium name="The Broad Institute Genomics Platform"/>
            <consortium name="The Broad Institute Genome Sequencing Center for Infectious Disease"/>
            <person name="Wu L."/>
            <person name="Ma J."/>
        </authorList>
    </citation>
    <scope>NUCLEOTIDE SEQUENCE [LARGE SCALE GENOMIC DNA]</scope>
    <source>
        <strain evidence="2">JCM 17927</strain>
    </source>
</reference>
<accession>A0ABP8M9J5</accession>
<proteinExistence type="predicted"/>
<name>A0ABP8M9J5_9BACT</name>
<gene>
    <name evidence="1" type="ORF">GCM10023189_02630</name>
</gene>
<organism evidence="1 2">
    <name type="scientific">Nibrella saemangeumensis</name>
    <dbReference type="NCBI Taxonomy" id="1084526"/>
    <lineage>
        <taxon>Bacteria</taxon>
        <taxon>Pseudomonadati</taxon>
        <taxon>Bacteroidota</taxon>
        <taxon>Cytophagia</taxon>
        <taxon>Cytophagales</taxon>
        <taxon>Spirosomataceae</taxon>
        <taxon>Nibrella</taxon>
    </lineage>
</organism>